<name>A0A1I5G9W7_9FIRM</name>
<keyword evidence="1" id="KW-0472">Membrane</keyword>
<gene>
    <name evidence="3" type="ORF">SAMN04489757_11828</name>
</gene>
<dbReference type="InterPro" id="IPR000045">
    <property type="entry name" value="Prepilin_IV_endopep_pep"/>
</dbReference>
<feature type="transmembrane region" description="Helical" evidence="1">
    <location>
        <begin position="31"/>
        <end position="49"/>
    </location>
</feature>
<dbReference type="EMBL" id="FOWD01000018">
    <property type="protein sequence ID" value="SFO32623.1"/>
    <property type="molecule type" value="Genomic_DNA"/>
</dbReference>
<evidence type="ECO:0000259" key="2">
    <source>
        <dbReference type="Pfam" id="PF01478"/>
    </source>
</evidence>
<keyword evidence="1" id="KW-1133">Transmembrane helix</keyword>
<feature type="transmembrane region" description="Helical" evidence="1">
    <location>
        <begin position="162"/>
        <end position="182"/>
    </location>
</feature>
<dbReference type="Proteomes" id="UP000198806">
    <property type="component" value="Unassembled WGS sequence"/>
</dbReference>
<dbReference type="Gene3D" id="1.20.120.1220">
    <property type="match status" value="1"/>
</dbReference>
<dbReference type="GO" id="GO:0004190">
    <property type="term" value="F:aspartic-type endopeptidase activity"/>
    <property type="evidence" value="ECO:0007669"/>
    <property type="project" value="InterPro"/>
</dbReference>
<accession>A0A1I5G9W7</accession>
<reference evidence="3 4" key="1">
    <citation type="submission" date="2016-10" db="EMBL/GenBank/DDBJ databases">
        <authorList>
            <person name="de Groot N.N."/>
        </authorList>
    </citation>
    <scope>NUCLEOTIDE SEQUENCE [LARGE SCALE GENOMIC DNA]</scope>
    <source>
        <strain evidence="3 4">DSM 1283</strain>
    </source>
</reference>
<dbReference type="GO" id="GO:0016020">
    <property type="term" value="C:membrane"/>
    <property type="evidence" value="ECO:0007669"/>
    <property type="project" value="InterPro"/>
</dbReference>
<keyword evidence="1" id="KW-0812">Transmembrane</keyword>
<keyword evidence="4" id="KW-1185">Reference proteome</keyword>
<dbReference type="RefSeq" id="WP_091686990.1">
    <property type="nucleotide sequence ID" value="NZ_BAABFM010000023.1"/>
</dbReference>
<sequence length="184" mass="20603">MKRISAKIACLIFLILFGVYRDLKSYKISNLLIVIGISIGFAFQTYEFGRKGILTGLIGSFLPILLLFILFLFKVLGAGDIKLFSIVGSFYGATFVFQTIIIAFLIGGLMSIIHLIKSKKLICRLQFLAEYIQAYGSKVNYLGEKGKKQFVISYYDIKKDGYGGTIHFSIAILSAFIIQVFLAY</sequence>
<proteinExistence type="predicted"/>
<dbReference type="Pfam" id="PF01478">
    <property type="entry name" value="Peptidase_A24"/>
    <property type="match status" value="1"/>
</dbReference>
<organism evidence="3 4">
    <name type="scientific">Anaerocolumna aminovalerica</name>
    <dbReference type="NCBI Taxonomy" id="1527"/>
    <lineage>
        <taxon>Bacteria</taxon>
        <taxon>Bacillati</taxon>
        <taxon>Bacillota</taxon>
        <taxon>Clostridia</taxon>
        <taxon>Lachnospirales</taxon>
        <taxon>Lachnospiraceae</taxon>
        <taxon>Anaerocolumna</taxon>
    </lineage>
</organism>
<feature type="transmembrane region" description="Helical" evidence="1">
    <location>
        <begin position="95"/>
        <end position="116"/>
    </location>
</feature>
<evidence type="ECO:0000313" key="3">
    <source>
        <dbReference type="EMBL" id="SFO32623.1"/>
    </source>
</evidence>
<feature type="domain" description="Prepilin type IV endopeptidase peptidase" evidence="2">
    <location>
        <begin position="11"/>
        <end position="112"/>
    </location>
</feature>
<dbReference type="AlphaFoldDB" id="A0A1I5G9W7"/>
<feature type="transmembrane region" description="Helical" evidence="1">
    <location>
        <begin position="56"/>
        <end position="75"/>
    </location>
</feature>
<protein>
    <submittedName>
        <fullName evidence="3">Type IV leader peptidase family protein</fullName>
    </submittedName>
</protein>
<dbReference type="OrthoDB" id="5508079at2"/>
<dbReference type="STRING" id="1527.SAMN04489757_11828"/>
<evidence type="ECO:0000256" key="1">
    <source>
        <dbReference type="SAM" id="Phobius"/>
    </source>
</evidence>
<evidence type="ECO:0000313" key="4">
    <source>
        <dbReference type="Proteomes" id="UP000198806"/>
    </source>
</evidence>